<feature type="signal peptide" evidence="1">
    <location>
        <begin position="1"/>
        <end position="18"/>
    </location>
</feature>
<proteinExistence type="predicted"/>
<comment type="caution">
    <text evidence="2">The sequence shown here is derived from an EMBL/GenBank/DDBJ whole genome shotgun (WGS) entry which is preliminary data.</text>
</comment>
<name>A0A5N6KR37_9ROSI</name>
<feature type="chain" id="PRO_5024385714" description="Pectinesterase inhibitor domain-containing protein" evidence="1">
    <location>
        <begin position="19"/>
        <end position="96"/>
    </location>
</feature>
<keyword evidence="1" id="KW-0732">Signal</keyword>
<gene>
    <name evidence="2" type="ORF">FH972_021828</name>
</gene>
<evidence type="ECO:0000313" key="2">
    <source>
        <dbReference type="EMBL" id="KAB8338884.1"/>
    </source>
</evidence>
<evidence type="ECO:0000256" key="1">
    <source>
        <dbReference type="SAM" id="SignalP"/>
    </source>
</evidence>
<dbReference type="Proteomes" id="UP000327013">
    <property type="component" value="Unassembled WGS sequence"/>
</dbReference>
<dbReference type="AlphaFoldDB" id="A0A5N6KR37"/>
<evidence type="ECO:0008006" key="4">
    <source>
        <dbReference type="Google" id="ProtNLM"/>
    </source>
</evidence>
<evidence type="ECO:0000313" key="3">
    <source>
        <dbReference type="Proteomes" id="UP000327013"/>
    </source>
</evidence>
<dbReference type="EMBL" id="VIBQ01000010">
    <property type="protein sequence ID" value="KAB8338884.1"/>
    <property type="molecule type" value="Genomic_DNA"/>
</dbReference>
<sequence>MKFALFALLCTLFAVAFAATAAQGRAVIVSYPDDTPDSALQSAKDAIVAAELIKAFAAKLATKNAQDVFVKVQTMAEEFKGVVEEDQMMHAQNGGF</sequence>
<organism evidence="2 3">
    <name type="scientific">Carpinus fangiana</name>
    <dbReference type="NCBI Taxonomy" id="176857"/>
    <lineage>
        <taxon>Eukaryota</taxon>
        <taxon>Viridiplantae</taxon>
        <taxon>Streptophyta</taxon>
        <taxon>Embryophyta</taxon>
        <taxon>Tracheophyta</taxon>
        <taxon>Spermatophyta</taxon>
        <taxon>Magnoliopsida</taxon>
        <taxon>eudicotyledons</taxon>
        <taxon>Gunneridae</taxon>
        <taxon>Pentapetalae</taxon>
        <taxon>rosids</taxon>
        <taxon>fabids</taxon>
        <taxon>Fagales</taxon>
        <taxon>Betulaceae</taxon>
        <taxon>Carpinus</taxon>
    </lineage>
</organism>
<accession>A0A5N6KR37</accession>
<dbReference type="OrthoDB" id="3888684at2759"/>
<keyword evidence="3" id="KW-1185">Reference proteome</keyword>
<protein>
    <recommendedName>
        <fullName evidence="4">Pectinesterase inhibitor domain-containing protein</fullName>
    </recommendedName>
</protein>
<reference evidence="2 3" key="1">
    <citation type="submission" date="2019-06" db="EMBL/GenBank/DDBJ databases">
        <title>A chromosomal-level reference genome of Carpinus fangiana (Coryloideae, Betulaceae).</title>
        <authorList>
            <person name="Yang X."/>
            <person name="Wang Z."/>
            <person name="Zhang L."/>
            <person name="Hao G."/>
            <person name="Liu J."/>
            <person name="Yang Y."/>
        </authorList>
    </citation>
    <scope>NUCLEOTIDE SEQUENCE [LARGE SCALE GENOMIC DNA]</scope>
    <source>
        <strain evidence="2">Cfa_2016G</strain>
        <tissue evidence="2">Leaf</tissue>
    </source>
</reference>